<feature type="transmembrane region" description="Helical" evidence="1">
    <location>
        <begin position="247"/>
        <end position="270"/>
    </location>
</feature>
<evidence type="ECO:0000313" key="4">
    <source>
        <dbReference type="Proteomes" id="UP001049176"/>
    </source>
</evidence>
<comment type="caution">
    <text evidence="3">The sequence shown here is derived from an EMBL/GenBank/DDBJ whole genome shotgun (WGS) entry which is preliminary data.</text>
</comment>
<feature type="transmembrane region" description="Helical" evidence="1">
    <location>
        <begin position="20"/>
        <end position="41"/>
    </location>
</feature>
<sequence>MSDGRSRGIKNVLKRGDRRLRWLVLSLIVSLGLFFGLFFGLDYSEILRRGWPLAKCTVTSSDVQSRYCCYRQCFSSCSIPALGVPSCSSLVNQLNGGYNPTDCQRNSSACPENRSGGLTCDDGYYCCQNCCNTCQRCSQSCTGSGSSRSCSSSCTSYQCNCYCCSATQHRSCTVQCPTCYNAVLGLSYTPTGGARRNVTYSQDFSQNQGGAESFASSNAVGTSHKCYYNKKNLNEVTLDVTFTPWKWVVSAIFGMVPLLAVILFASFIYCGRPIVNKARAILGQHYQSTGKARAEESIDSTDAEIRKVDDNMNGVAGRGGKEENICTSSPQSGCDGLYYVNLF</sequence>
<dbReference type="Proteomes" id="UP001049176">
    <property type="component" value="Chromosome 7"/>
</dbReference>
<dbReference type="RefSeq" id="XP_043006337.1">
    <property type="nucleotide sequence ID" value="XM_043156550.1"/>
</dbReference>
<dbReference type="InterPro" id="IPR001368">
    <property type="entry name" value="TNFR/NGFR_Cys_rich_reg"/>
</dbReference>
<dbReference type="GeneID" id="66080584"/>
<keyword evidence="4" id="KW-1185">Reference proteome</keyword>
<keyword evidence="1" id="KW-0812">Transmembrane</keyword>
<dbReference type="OrthoDB" id="3032252at2759"/>
<reference evidence="3" key="1">
    <citation type="journal article" date="2021" name="Genome Biol. Evol.">
        <title>The assembled and annotated genome of the fairy-ring fungus Marasmius oreades.</title>
        <authorList>
            <person name="Hiltunen M."/>
            <person name="Ament-Velasquez S.L."/>
            <person name="Johannesson H."/>
        </authorList>
    </citation>
    <scope>NUCLEOTIDE SEQUENCE</scope>
    <source>
        <strain evidence="3">03SP1</strain>
    </source>
</reference>
<gene>
    <name evidence="3" type="ORF">E1B28_011509</name>
</gene>
<evidence type="ECO:0000259" key="2">
    <source>
        <dbReference type="PROSITE" id="PS00652"/>
    </source>
</evidence>
<dbReference type="EMBL" id="CM032187">
    <property type="protein sequence ID" value="KAG7089867.1"/>
    <property type="molecule type" value="Genomic_DNA"/>
</dbReference>
<feature type="domain" description="TNFR-Cys" evidence="2">
    <location>
        <begin position="120"/>
        <end position="159"/>
    </location>
</feature>
<evidence type="ECO:0000313" key="3">
    <source>
        <dbReference type="EMBL" id="KAG7089867.1"/>
    </source>
</evidence>
<proteinExistence type="predicted"/>
<dbReference type="AlphaFoldDB" id="A0A9P7UPN0"/>
<keyword evidence="1" id="KW-0472">Membrane</keyword>
<accession>A0A9P7UPN0</accession>
<dbReference type="PROSITE" id="PS00652">
    <property type="entry name" value="TNFR_NGFR_1"/>
    <property type="match status" value="1"/>
</dbReference>
<name>A0A9P7UPN0_9AGAR</name>
<keyword evidence="1" id="KW-1133">Transmembrane helix</keyword>
<evidence type="ECO:0000256" key="1">
    <source>
        <dbReference type="SAM" id="Phobius"/>
    </source>
</evidence>
<organism evidence="3 4">
    <name type="scientific">Marasmius oreades</name>
    <name type="common">fairy-ring Marasmius</name>
    <dbReference type="NCBI Taxonomy" id="181124"/>
    <lineage>
        <taxon>Eukaryota</taxon>
        <taxon>Fungi</taxon>
        <taxon>Dikarya</taxon>
        <taxon>Basidiomycota</taxon>
        <taxon>Agaricomycotina</taxon>
        <taxon>Agaricomycetes</taxon>
        <taxon>Agaricomycetidae</taxon>
        <taxon>Agaricales</taxon>
        <taxon>Marasmiineae</taxon>
        <taxon>Marasmiaceae</taxon>
        <taxon>Marasmius</taxon>
    </lineage>
</organism>
<protein>
    <recommendedName>
        <fullName evidence="2">TNFR-Cys domain-containing protein</fullName>
    </recommendedName>
</protein>